<dbReference type="RefSeq" id="WP_154755193.1">
    <property type="nucleotide sequence ID" value="NZ_WMBA01000003.1"/>
</dbReference>
<dbReference type="Proteomes" id="UP000440096">
    <property type="component" value="Unassembled WGS sequence"/>
</dbReference>
<dbReference type="InterPro" id="IPR029058">
    <property type="entry name" value="AB_hydrolase_fold"/>
</dbReference>
<dbReference type="SUPFAM" id="SSF53474">
    <property type="entry name" value="alpha/beta-Hydrolases"/>
    <property type="match status" value="1"/>
</dbReference>
<accession>A0A6N7YZM9</accession>
<protein>
    <submittedName>
        <fullName evidence="1">Alpha/beta hydrolase</fullName>
    </submittedName>
</protein>
<evidence type="ECO:0000313" key="1">
    <source>
        <dbReference type="EMBL" id="MTD52931.1"/>
    </source>
</evidence>
<organism evidence="1 2">
    <name type="scientific">Amycolatopsis pithecellobii</name>
    <dbReference type="NCBI Taxonomy" id="664692"/>
    <lineage>
        <taxon>Bacteria</taxon>
        <taxon>Bacillati</taxon>
        <taxon>Actinomycetota</taxon>
        <taxon>Actinomycetes</taxon>
        <taxon>Pseudonocardiales</taxon>
        <taxon>Pseudonocardiaceae</taxon>
        <taxon>Amycolatopsis</taxon>
    </lineage>
</organism>
<proteinExistence type="predicted"/>
<sequence length="394" mass="42974">MTSFQTEALRLRTADGAFVAGLLRTPEGGAGTVVSIVHPREDPSHHPFAFELLERGFAVWVQGTRSVNNDLRLLHEQALLDVAAGQAMLRDRGFEAHVTLGHSGGATLYAYYQEQARLAPEDRHTAAPDGTKVDLGSADMPIPDGAVFVAPHPGQGVLLQRLIDPSVTDESDPWSTDPGLDPYALGNGFRPAPEPSCYSPDFVERYRAAQIERVRRIDAVAATAVATAREHGERYRATKDDYHRRHWLAANIMVVHRTDADLRSVDLSMDPNDRPYGSLFGSRPDLGNFGFPGFCRVTTAQAWMSTWSATTSRANFVQNAVGVHSPALLVELTGDQGCFPADAREMYKALGADDKKHVRVAGTHFGGSISKGAPTGTKLAAQQFSRWLEERFAL</sequence>
<gene>
    <name evidence="1" type="ORF">GKO32_02920</name>
</gene>
<dbReference type="GO" id="GO:0016787">
    <property type="term" value="F:hydrolase activity"/>
    <property type="evidence" value="ECO:0007669"/>
    <property type="project" value="UniProtKB-KW"/>
</dbReference>
<dbReference type="EMBL" id="WMBA01000003">
    <property type="protein sequence ID" value="MTD52931.1"/>
    <property type="molecule type" value="Genomic_DNA"/>
</dbReference>
<dbReference type="OrthoDB" id="2062670at2"/>
<keyword evidence="2" id="KW-1185">Reference proteome</keyword>
<evidence type="ECO:0000313" key="2">
    <source>
        <dbReference type="Proteomes" id="UP000440096"/>
    </source>
</evidence>
<comment type="caution">
    <text evidence="1">The sequence shown here is derived from an EMBL/GenBank/DDBJ whole genome shotgun (WGS) entry which is preliminary data.</text>
</comment>
<name>A0A6N7YZM9_9PSEU</name>
<keyword evidence="1" id="KW-0378">Hydrolase</keyword>
<dbReference type="Gene3D" id="3.40.50.1820">
    <property type="entry name" value="alpha/beta hydrolase"/>
    <property type="match status" value="1"/>
</dbReference>
<dbReference type="AlphaFoldDB" id="A0A6N7YZM9"/>
<reference evidence="1 2" key="1">
    <citation type="submission" date="2019-11" db="EMBL/GenBank/DDBJ databases">
        <title>Draft genome of Amycolatopsis RM579.</title>
        <authorList>
            <person name="Duangmal K."/>
            <person name="Mingma R."/>
        </authorList>
    </citation>
    <scope>NUCLEOTIDE SEQUENCE [LARGE SCALE GENOMIC DNA]</scope>
    <source>
        <strain evidence="1 2">RM579</strain>
    </source>
</reference>